<dbReference type="PANTHER" id="PTHR42974:SF1">
    <property type="entry name" value="TYPE-3 GLUTAMINE SYNTHETASE"/>
    <property type="match status" value="1"/>
</dbReference>
<keyword evidence="5" id="KW-1185">Reference proteome</keyword>
<dbReference type="OrthoDB" id="415358at2759"/>
<dbReference type="Pfam" id="PF00120">
    <property type="entry name" value="Gln-synt_C"/>
    <property type="match status" value="1"/>
</dbReference>
<sequence>MLATPSAARSLLLRAARRTADLGPSAARVVGSTRSASIEPYADYGKAVFTGRVADEYLKKHGSSGDILDDPTWTQTHSDTVAKAVLDCDSNQPSEDWIHQTGLYFPLNAGGLSNSATGWHQAARGPPYNASYNEMEGGAGSEKARLMSMQRDASNSESLSRRSWNPLSCSKTQADLRNTPQQIESPLAYVGEIAELAVDRGANTYCHWFQPMAASGVRHGQTGQVQNMMMKFNRSTNDVEFDFDGGNLVKGETDGSSFPNGGLRDTHTAGGYLALDTSSPIFLRGDTVFIPSAFVSYYGAALDEKTPLLRSNAALSQQGKRLLAHLGLDIGEKDVVSNIGLEQEFFLVPRDQYYRRPDLQLAGRTIIGKDAPRGQEMCDHYMAPPSLANPALACMQEIQDECWRLGIPLKTRHREVAPNQYEFAPLFGLNTTQIDQNLMVMQIIEEVAARHGMAALLQEKPFNEVNGSGKHNNWSLATEDGVMMLHPAKINGATGNSSAFAVIMAAIVAAVNEHGDLMRMAISSPGNDFRLGACEAPPAIVSTYLGEDMTFYLEHFKDGKGDGEYVPSTKMLDLGTKEVCPFQVPAEDRNRTSPFPYGGARFEFRAVGSSQNVSMVNTVLNTIVAEKFAEFCDEADAGKDINQIARDALNDNWKVIFNGNNYDEAMQQELTDRGIWRIDSGVEAIAQLTADKNVALFEKMKVLSKEECESRQHILHDHYTGTVDIEAKTLVDMINQHIIPSVKAGGVGPLSELEAAIGTLKSAIAEIHAAESSHEAARLARVLRLETMVDIRAICDAAEEVVPTNLWTLATYQELLFLDSTTTVAPESETAFYDD</sequence>
<dbReference type="Pfam" id="PF18318">
    <property type="entry name" value="Gln-synt_C-ter"/>
    <property type="match status" value="1"/>
</dbReference>
<dbReference type="EMBL" id="AGNL01005830">
    <property type="protein sequence ID" value="EJK72439.1"/>
    <property type="molecule type" value="Genomic_DNA"/>
</dbReference>
<evidence type="ECO:0000256" key="2">
    <source>
        <dbReference type="RuleBase" id="RU000384"/>
    </source>
</evidence>
<evidence type="ECO:0000313" key="4">
    <source>
        <dbReference type="EMBL" id="EJK72439.1"/>
    </source>
</evidence>
<reference evidence="4 5" key="1">
    <citation type="journal article" date="2012" name="Genome Biol.">
        <title>Genome and low-iron response of an oceanic diatom adapted to chronic iron limitation.</title>
        <authorList>
            <person name="Lommer M."/>
            <person name="Specht M."/>
            <person name="Roy A.S."/>
            <person name="Kraemer L."/>
            <person name="Andreson R."/>
            <person name="Gutowska M.A."/>
            <person name="Wolf J."/>
            <person name="Bergner S.V."/>
            <person name="Schilhabel M.B."/>
            <person name="Klostermeier U.C."/>
            <person name="Beiko R.G."/>
            <person name="Rosenstiel P."/>
            <person name="Hippler M."/>
            <person name="Laroche J."/>
        </authorList>
    </citation>
    <scope>NUCLEOTIDE SEQUENCE [LARGE SCALE GENOMIC DNA]</scope>
    <source>
        <strain evidence="4 5">CCMP1005</strain>
    </source>
</reference>
<accession>K0T5M5</accession>
<dbReference type="InterPro" id="IPR008146">
    <property type="entry name" value="Gln_synth_cat_dom"/>
</dbReference>
<dbReference type="SUPFAM" id="SSF55931">
    <property type="entry name" value="Glutamine synthetase/guanido kinase"/>
    <property type="match status" value="1"/>
</dbReference>
<dbReference type="Pfam" id="PF12437">
    <property type="entry name" value="GSIII_N"/>
    <property type="match status" value="1"/>
</dbReference>
<dbReference type="PROSITE" id="PS00181">
    <property type="entry name" value="GLNA_ATP"/>
    <property type="match status" value="1"/>
</dbReference>
<dbReference type="InterPro" id="IPR027303">
    <property type="entry name" value="Gln_synth_gly_rich_site"/>
</dbReference>
<evidence type="ECO:0000256" key="1">
    <source>
        <dbReference type="PROSITE-ProRule" id="PRU01331"/>
    </source>
</evidence>
<dbReference type="InterPro" id="IPR022147">
    <property type="entry name" value="GSIII_N"/>
</dbReference>
<dbReference type="GO" id="GO:0004356">
    <property type="term" value="F:glutamine synthetase activity"/>
    <property type="evidence" value="ECO:0007669"/>
    <property type="project" value="InterPro"/>
</dbReference>
<dbReference type="eggNOG" id="ENOG502QQE3">
    <property type="taxonomic scope" value="Eukaryota"/>
</dbReference>
<dbReference type="InterPro" id="IPR040577">
    <property type="entry name" value="Gln-synt_C"/>
</dbReference>
<dbReference type="Gene3D" id="1.20.120.1560">
    <property type="match status" value="2"/>
</dbReference>
<dbReference type="OMA" id="QFLVFCA"/>
<proteinExistence type="inferred from homology"/>
<dbReference type="PROSITE" id="PS51987">
    <property type="entry name" value="GS_CATALYTIC"/>
    <property type="match status" value="1"/>
</dbReference>
<dbReference type="Proteomes" id="UP000266841">
    <property type="component" value="Unassembled WGS sequence"/>
</dbReference>
<dbReference type="InterPro" id="IPR052725">
    <property type="entry name" value="GS_Type-3"/>
</dbReference>
<dbReference type="PANTHER" id="PTHR42974">
    <property type="entry name" value="GLUTAMINE SYNTHETASE"/>
    <property type="match status" value="1"/>
</dbReference>
<gene>
    <name evidence="4" type="ORF">THAOC_06032</name>
</gene>
<comment type="caution">
    <text evidence="4">The sequence shown here is derived from an EMBL/GenBank/DDBJ whole genome shotgun (WGS) entry which is preliminary data.</text>
</comment>
<evidence type="ECO:0000313" key="5">
    <source>
        <dbReference type="Proteomes" id="UP000266841"/>
    </source>
</evidence>
<comment type="similarity">
    <text evidence="1 2">Belongs to the glutamine synthetase family.</text>
</comment>
<dbReference type="AlphaFoldDB" id="K0T5M5"/>
<dbReference type="InterPro" id="IPR014746">
    <property type="entry name" value="Gln_synth/guanido_kin_cat_dom"/>
</dbReference>
<protein>
    <recommendedName>
        <fullName evidence="3">GS catalytic domain-containing protein</fullName>
    </recommendedName>
</protein>
<dbReference type="Gene3D" id="3.30.590.10">
    <property type="entry name" value="Glutamine synthetase/guanido kinase, catalytic domain"/>
    <property type="match status" value="1"/>
</dbReference>
<name>K0T5M5_THAOC</name>
<dbReference type="SMART" id="SM01230">
    <property type="entry name" value="Gln-synt_C"/>
    <property type="match status" value="1"/>
</dbReference>
<organism evidence="4 5">
    <name type="scientific">Thalassiosira oceanica</name>
    <name type="common">Marine diatom</name>
    <dbReference type="NCBI Taxonomy" id="159749"/>
    <lineage>
        <taxon>Eukaryota</taxon>
        <taxon>Sar</taxon>
        <taxon>Stramenopiles</taxon>
        <taxon>Ochrophyta</taxon>
        <taxon>Bacillariophyta</taxon>
        <taxon>Coscinodiscophyceae</taxon>
        <taxon>Thalassiosirophycidae</taxon>
        <taxon>Thalassiosirales</taxon>
        <taxon>Thalassiosiraceae</taxon>
        <taxon>Thalassiosira</taxon>
    </lineage>
</organism>
<feature type="domain" description="GS catalytic" evidence="3">
    <location>
        <begin position="315"/>
        <end position="738"/>
    </location>
</feature>
<evidence type="ECO:0000259" key="3">
    <source>
        <dbReference type="PROSITE" id="PS51987"/>
    </source>
</evidence>